<gene>
    <name evidence="1" type="ORF">SMTD_LOCUS1858</name>
</gene>
<dbReference type="Proteomes" id="UP000269396">
    <property type="component" value="Unassembled WGS sequence"/>
</dbReference>
<dbReference type="Gene3D" id="3.80.10.10">
    <property type="entry name" value="Ribonuclease Inhibitor"/>
    <property type="match status" value="1"/>
</dbReference>
<dbReference type="AlphaFoldDB" id="A0A183NIC3"/>
<protein>
    <submittedName>
        <fullName evidence="1">Uncharacterized protein</fullName>
    </submittedName>
</protein>
<dbReference type="SUPFAM" id="SSF52058">
    <property type="entry name" value="L domain-like"/>
    <property type="match status" value="1"/>
</dbReference>
<evidence type="ECO:0000313" key="1">
    <source>
        <dbReference type="EMBL" id="VDO82111.1"/>
    </source>
</evidence>
<dbReference type="EMBL" id="UZAL01002264">
    <property type="protein sequence ID" value="VDO82111.1"/>
    <property type="molecule type" value="Genomic_DNA"/>
</dbReference>
<dbReference type="InterPro" id="IPR032675">
    <property type="entry name" value="LRR_dom_sf"/>
</dbReference>
<sequence>MLVTYSIVHLYVIIYWCVSLYQCISILLNAFQKLPSSIGNLVSMFHLNVDQNQLTELPSEVRNF</sequence>
<organism evidence="1 2">
    <name type="scientific">Schistosoma mattheei</name>
    <dbReference type="NCBI Taxonomy" id="31246"/>
    <lineage>
        <taxon>Eukaryota</taxon>
        <taxon>Metazoa</taxon>
        <taxon>Spiralia</taxon>
        <taxon>Lophotrochozoa</taxon>
        <taxon>Platyhelminthes</taxon>
        <taxon>Trematoda</taxon>
        <taxon>Digenea</taxon>
        <taxon>Strigeidida</taxon>
        <taxon>Schistosomatoidea</taxon>
        <taxon>Schistosomatidae</taxon>
        <taxon>Schistosoma</taxon>
    </lineage>
</organism>
<name>A0A183NIC3_9TREM</name>
<reference evidence="1 2" key="1">
    <citation type="submission" date="2018-11" db="EMBL/GenBank/DDBJ databases">
        <authorList>
            <consortium name="Pathogen Informatics"/>
        </authorList>
    </citation>
    <scope>NUCLEOTIDE SEQUENCE [LARGE SCALE GENOMIC DNA]</scope>
    <source>
        <strain>Denwood</strain>
        <strain evidence="2">Zambia</strain>
    </source>
</reference>
<evidence type="ECO:0000313" key="2">
    <source>
        <dbReference type="Proteomes" id="UP000269396"/>
    </source>
</evidence>
<proteinExistence type="predicted"/>
<keyword evidence="2" id="KW-1185">Reference proteome</keyword>
<accession>A0A183NIC3</accession>